<gene>
    <name evidence="1" type="ORF">FH972_012273</name>
</gene>
<evidence type="ECO:0000313" key="2">
    <source>
        <dbReference type="Proteomes" id="UP000327013"/>
    </source>
</evidence>
<dbReference type="EMBL" id="CM017325">
    <property type="protein sequence ID" value="KAE8055433.1"/>
    <property type="molecule type" value="Genomic_DNA"/>
</dbReference>
<sequence>MLFPTTSRPTSLRASSQSVTRSPLIHALDSWDHHSFIAASDDYQPCGFGTTAAYDKFLGLKLEGSCNFSCPRWQQNLLGTTMEKPGKHPGI</sequence>
<evidence type="ECO:0000313" key="1">
    <source>
        <dbReference type="EMBL" id="KAE8055433.1"/>
    </source>
</evidence>
<name>A0A5N6R4R9_9ROSI</name>
<keyword evidence="2" id="KW-1185">Reference proteome</keyword>
<organism evidence="1 2">
    <name type="scientific">Carpinus fangiana</name>
    <dbReference type="NCBI Taxonomy" id="176857"/>
    <lineage>
        <taxon>Eukaryota</taxon>
        <taxon>Viridiplantae</taxon>
        <taxon>Streptophyta</taxon>
        <taxon>Embryophyta</taxon>
        <taxon>Tracheophyta</taxon>
        <taxon>Spermatophyta</taxon>
        <taxon>Magnoliopsida</taxon>
        <taxon>eudicotyledons</taxon>
        <taxon>Gunneridae</taxon>
        <taxon>Pentapetalae</taxon>
        <taxon>rosids</taxon>
        <taxon>fabids</taxon>
        <taxon>Fagales</taxon>
        <taxon>Betulaceae</taxon>
        <taxon>Carpinus</taxon>
    </lineage>
</organism>
<dbReference type="AlphaFoldDB" id="A0A5N6R4R9"/>
<proteinExistence type="predicted"/>
<reference evidence="1 2" key="1">
    <citation type="submission" date="2019-06" db="EMBL/GenBank/DDBJ databases">
        <title>A chromosomal-level reference genome of Carpinus fangiana (Coryloideae, Betulaceae).</title>
        <authorList>
            <person name="Yang X."/>
            <person name="Wang Z."/>
            <person name="Zhang L."/>
            <person name="Hao G."/>
            <person name="Liu J."/>
            <person name="Yang Y."/>
        </authorList>
    </citation>
    <scope>NUCLEOTIDE SEQUENCE [LARGE SCALE GENOMIC DNA]</scope>
    <source>
        <strain evidence="1">Cfa_2016G</strain>
        <tissue evidence="1">Leaf</tissue>
    </source>
</reference>
<dbReference type="Proteomes" id="UP000327013">
    <property type="component" value="Chromosome 5"/>
</dbReference>
<protein>
    <submittedName>
        <fullName evidence="1">Uncharacterized protein</fullName>
    </submittedName>
</protein>
<accession>A0A5N6R4R9</accession>